<keyword evidence="5" id="KW-1185">Reference proteome</keyword>
<accession>A0A914AHD5</accession>
<evidence type="ECO:0000256" key="2">
    <source>
        <dbReference type="SAM" id="SignalP"/>
    </source>
</evidence>
<dbReference type="CDD" id="cd08544">
    <property type="entry name" value="Reeler"/>
    <property type="match status" value="1"/>
</dbReference>
<dbReference type="RefSeq" id="XP_038063098.1">
    <property type="nucleotide sequence ID" value="XM_038207170.1"/>
</dbReference>
<dbReference type="GO" id="GO:0016020">
    <property type="term" value="C:membrane"/>
    <property type="evidence" value="ECO:0007669"/>
    <property type="project" value="TreeGrafter"/>
</dbReference>
<feature type="signal peptide" evidence="2">
    <location>
        <begin position="1"/>
        <end position="22"/>
    </location>
</feature>
<feature type="chain" id="PRO_5036964099" description="Reelin domain-containing protein" evidence="2">
    <location>
        <begin position="23"/>
        <end position="199"/>
    </location>
</feature>
<evidence type="ECO:0000256" key="1">
    <source>
        <dbReference type="SAM" id="Phobius"/>
    </source>
</evidence>
<protein>
    <recommendedName>
        <fullName evidence="3">Reelin domain-containing protein</fullName>
    </recommendedName>
</protein>
<evidence type="ECO:0000259" key="3">
    <source>
        <dbReference type="PROSITE" id="PS51019"/>
    </source>
</evidence>
<dbReference type="OrthoDB" id="6418377at2759"/>
<feature type="transmembrane region" description="Helical" evidence="1">
    <location>
        <begin position="177"/>
        <end position="196"/>
    </location>
</feature>
<organism evidence="4 5">
    <name type="scientific">Patiria miniata</name>
    <name type="common">Bat star</name>
    <name type="synonym">Asterina miniata</name>
    <dbReference type="NCBI Taxonomy" id="46514"/>
    <lineage>
        <taxon>Eukaryota</taxon>
        <taxon>Metazoa</taxon>
        <taxon>Echinodermata</taxon>
        <taxon>Eleutherozoa</taxon>
        <taxon>Asterozoa</taxon>
        <taxon>Asteroidea</taxon>
        <taxon>Valvatacea</taxon>
        <taxon>Valvatida</taxon>
        <taxon>Asterinidae</taxon>
        <taxon>Patiria</taxon>
    </lineage>
</organism>
<keyword evidence="1" id="KW-1133">Transmembrane helix</keyword>
<name>A0A914AHD5_PATMI</name>
<keyword evidence="2" id="KW-0732">Signal</keyword>
<dbReference type="PANTHER" id="PTHR45828:SF33">
    <property type="entry name" value="DOMON DOMAIN-CONTAINING PROTEIN"/>
    <property type="match status" value="1"/>
</dbReference>
<dbReference type="Proteomes" id="UP000887568">
    <property type="component" value="Unplaced"/>
</dbReference>
<dbReference type="GeneID" id="119733801"/>
<dbReference type="Pfam" id="PF02014">
    <property type="entry name" value="Reeler"/>
    <property type="match status" value="1"/>
</dbReference>
<dbReference type="InterPro" id="IPR051237">
    <property type="entry name" value="Ferric-chelate_Red/DefProt"/>
</dbReference>
<dbReference type="OMA" id="DNAWSHK"/>
<evidence type="ECO:0000313" key="4">
    <source>
        <dbReference type="EnsemblMetazoa" id="XP_038063098.1"/>
    </source>
</evidence>
<dbReference type="PROSITE" id="PS51019">
    <property type="entry name" value="REELIN"/>
    <property type="match status" value="1"/>
</dbReference>
<dbReference type="Gene3D" id="2.60.40.4060">
    <property type="entry name" value="Reeler domain"/>
    <property type="match status" value="1"/>
</dbReference>
<dbReference type="PANTHER" id="PTHR45828">
    <property type="entry name" value="CYTOCHROME B561/FERRIC REDUCTASE TRANSMEMBRANE"/>
    <property type="match status" value="1"/>
</dbReference>
<dbReference type="InterPro" id="IPR042307">
    <property type="entry name" value="Reeler_sf"/>
</dbReference>
<sequence length="199" mass="20814">MMKYEALVFTVSALVVLGVADAFPDGASPRACVDMVPGHSSTTEPGRVISPQESISPYSVVARGDGYTPGGTVSVSILAEPSNITFQGFLLQARTLTSLDPVGTFLAGTDGASRLLTCNVTGDSITHTGPGVKRSGMTLTWQAPTESVGNIRFLLSVARNHDVYWVRMESNTLSASASLSAVTMPILVFLLGVTMATSN</sequence>
<reference evidence="4" key="1">
    <citation type="submission" date="2022-11" db="UniProtKB">
        <authorList>
            <consortium name="EnsemblMetazoa"/>
        </authorList>
    </citation>
    <scope>IDENTIFICATION</scope>
</reference>
<evidence type="ECO:0000313" key="5">
    <source>
        <dbReference type="Proteomes" id="UP000887568"/>
    </source>
</evidence>
<proteinExistence type="predicted"/>
<keyword evidence="1" id="KW-0472">Membrane</keyword>
<feature type="domain" description="Reelin" evidence="3">
    <location>
        <begin position="17"/>
        <end position="190"/>
    </location>
</feature>
<keyword evidence="1" id="KW-0812">Transmembrane</keyword>
<dbReference type="InterPro" id="IPR002861">
    <property type="entry name" value="Reeler_dom"/>
</dbReference>
<dbReference type="AlphaFoldDB" id="A0A914AHD5"/>
<dbReference type="EnsemblMetazoa" id="XM_038207170.1">
    <property type="protein sequence ID" value="XP_038063098.1"/>
    <property type="gene ID" value="LOC119733801"/>
</dbReference>